<feature type="region of interest" description="Disordered" evidence="1">
    <location>
        <begin position="1"/>
        <end position="85"/>
    </location>
</feature>
<evidence type="ECO:0000313" key="2">
    <source>
        <dbReference type="EMBL" id="MPM40554.1"/>
    </source>
</evidence>
<proteinExistence type="predicted"/>
<accession>A0A644ZSI1</accession>
<organism evidence="2">
    <name type="scientific">bioreactor metagenome</name>
    <dbReference type="NCBI Taxonomy" id="1076179"/>
    <lineage>
        <taxon>unclassified sequences</taxon>
        <taxon>metagenomes</taxon>
        <taxon>ecological metagenomes</taxon>
    </lineage>
</organism>
<dbReference type="AlphaFoldDB" id="A0A644ZSI1"/>
<evidence type="ECO:0000256" key="1">
    <source>
        <dbReference type="SAM" id="MobiDB-lite"/>
    </source>
</evidence>
<gene>
    <name evidence="2" type="ORF">SDC9_87198</name>
</gene>
<reference evidence="2" key="1">
    <citation type="submission" date="2019-08" db="EMBL/GenBank/DDBJ databases">
        <authorList>
            <person name="Kucharzyk K."/>
            <person name="Murdoch R.W."/>
            <person name="Higgins S."/>
            <person name="Loffler F."/>
        </authorList>
    </citation>
    <scope>NUCLEOTIDE SEQUENCE</scope>
</reference>
<name>A0A644ZSI1_9ZZZZ</name>
<feature type="compositionally biased region" description="Basic and acidic residues" evidence="1">
    <location>
        <begin position="42"/>
        <end position="61"/>
    </location>
</feature>
<feature type="compositionally biased region" description="Basic and acidic residues" evidence="1">
    <location>
        <begin position="14"/>
        <end position="28"/>
    </location>
</feature>
<dbReference type="EMBL" id="VSSQ01009043">
    <property type="protein sequence ID" value="MPM40554.1"/>
    <property type="molecule type" value="Genomic_DNA"/>
</dbReference>
<protein>
    <submittedName>
        <fullName evidence="2">Uncharacterized protein</fullName>
    </submittedName>
</protein>
<comment type="caution">
    <text evidence="2">The sequence shown here is derived from an EMBL/GenBank/DDBJ whole genome shotgun (WGS) entry which is preliminary data.</text>
</comment>
<sequence length="85" mass="9154">MRIGGAIVARRAHQQHERQGRGHRHGDACAEINPQRQAAQHADQHEPQRPARGARAPEGEHAQAIGAPKVDAPHVPVGHAIGIQQ</sequence>